<dbReference type="EMBL" id="CAXAMM010010646">
    <property type="protein sequence ID" value="CAK9023833.1"/>
    <property type="molecule type" value="Genomic_DNA"/>
</dbReference>
<comment type="caution">
    <text evidence="2">The sequence shown here is derived from an EMBL/GenBank/DDBJ whole genome shotgun (WGS) entry which is preliminary data.</text>
</comment>
<evidence type="ECO:0000259" key="1">
    <source>
        <dbReference type="Pfam" id="PF08241"/>
    </source>
</evidence>
<gene>
    <name evidence="2" type="ORF">SCF082_LOCUS16360</name>
    <name evidence="3" type="ORF">SCF082_LOCUS49752</name>
</gene>
<keyword evidence="4" id="KW-1185">Reference proteome</keyword>
<evidence type="ECO:0000313" key="2">
    <source>
        <dbReference type="EMBL" id="CAK9023833.1"/>
    </source>
</evidence>
<dbReference type="Proteomes" id="UP001642464">
    <property type="component" value="Unassembled WGS sequence"/>
</dbReference>
<dbReference type="GO" id="GO:0032259">
    <property type="term" value="P:methylation"/>
    <property type="evidence" value="ECO:0007669"/>
    <property type="project" value="UniProtKB-KW"/>
</dbReference>
<evidence type="ECO:0000313" key="3">
    <source>
        <dbReference type="EMBL" id="CAK9106835.1"/>
    </source>
</evidence>
<protein>
    <submittedName>
        <fullName evidence="2">Demethylmenaquinone methyltransferase</fullName>
    </submittedName>
</protein>
<dbReference type="SUPFAM" id="SSF53335">
    <property type="entry name" value="S-adenosyl-L-methionine-dependent methyltransferases"/>
    <property type="match status" value="1"/>
</dbReference>
<name>A0ABP0KAL9_9DINO</name>
<dbReference type="EMBL" id="CAXAMM010042796">
    <property type="protein sequence ID" value="CAK9106835.1"/>
    <property type="molecule type" value="Genomic_DNA"/>
</dbReference>
<keyword evidence="2" id="KW-0808">Transferase</keyword>
<reference evidence="2 4" key="1">
    <citation type="submission" date="2024-02" db="EMBL/GenBank/DDBJ databases">
        <authorList>
            <person name="Chen Y."/>
            <person name="Shah S."/>
            <person name="Dougan E. K."/>
            <person name="Thang M."/>
            <person name="Chan C."/>
        </authorList>
    </citation>
    <scope>NUCLEOTIDE SEQUENCE [LARGE SCALE GENOMIC DNA]</scope>
</reference>
<feature type="domain" description="Methyltransferase type 11" evidence="1">
    <location>
        <begin position="80"/>
        <end position="171"/>
    </location>
</feature>
<dbReference type="PANTHER" id="PTHR43591">
    <property type="entry name" value="METHYLTRANSFERASE"/>
    <property type="match status" value="1"/>
</dbReference>
<keyword evidence="2" id="KW-0489">Methyltransferase</keyword>
<dbReference type="GO" id="GO:0008168">
    <property type="term" value="F:methyltransferase activity"/>
    <property type="evidence" value="ECO:0007669"/>
    <property type="project" value="UniProtKB-KW"/>
</dbReference>
<dbReference type="Pfam" id="PF08241">
    <property type="entry name" value="Methyltransf_11"/>
    <property type="match status" value="1"/>
</dbReference>
<proteinExistence type="predicted"/>
<evidence type="ECO:0000313" key="4">
    <source>
        <dbReference type="Proteomes" id="UP001642464"/>
    </source>
</evidence>
<sequence length="307" mass="32872">MNCTTLRFVGRRAGQIASRSLGRAWASSLDSKSVAAFTELEHRNWQKAVSAYDKGFGALTRQCIPELLKAVQCGTGSQLLDVATGPGFVAEAAAKAGASVVAVDFSRKMLDLATQRLAGHDVKLLEADAASLPFEQESFDSVACSFGVLHLPVPEDFFAESLRILKPGGRLGFTVWAATPATEAMALVHEAVQLHGNPNVPLPDAPPFFRFADVDDTTSTLQSVGFAAVECKLIPMVWEFQDAADAFIAFRDGTGRTAALLAGQTSEQLKAIEEHITRGTEAKRTGPEGICRFQMPCVLTMAKKALV</sequence>
<accession>A0ABP0KAL9</accession>
<dbReference type="Gene3D" id="3.40.50.150">
    <property type="entry name" value="Vaccinia Virus protein VP39"/>
    <property type="match status" value="1"/>
</dbReference>
<dbReference type="CDD" id="cd02440">
    <property type="entry name" value="AdoMet_MTases"/>
    <property type="match status" value="1"/>
</dbReference>
<dbReference type="InterPro" id="IPR013216">
    <property type="entry name" value="Methyltransf_11"/>
</dbReference>
<organism evidence="2 4">
    <name type="scientific">Durusdinium trenchii</name>
    <dbReference type="NCBI Taxonomy" id="1381693"/>
    <lineage>
        <taxon>Eukaryota</taxon>
        <taxon>Sar</taxon>
        <taxon>Alveolata</taxon>
        <taxon>Dinophyceae</taxon>
        <taxon>Suessiales</taxon>
        <taxon>Symbiodiniaceae</taxon>
        <taxon>Durusdinium</taxon>
    </lineage>
</organism>
<dbReference type="InterPro" id="IPR029063">
    <property type="entry name" value="SAM-dependent_MTases_sf"/>
</dbReference>
<dbReference type="PANTHER" id="PTHR43591:SF24">
    <property type="entry name" value="2-METHOXY-6-POLYPRENYL-1,4-BENZOQUINOL METHYLASE, MITOCHONDRIAL"/>
    <property type="match status" value="1"/>
</dbReference>